<keyword evidence="1" id="KW-0175">Coiled coil</keyword>
<dbReference type="RefSeq" id="WP_149615819.1">
    <property type="nucleotide sequence ID" value="NZ_CP043622.1"/>
</dbReference>
<dbReference type="GO" id="GO:0004803">
    <property type="term" value="F:transposase activity"/>
    <property type="evidence" value="ECO:0007669"/>
    <property type="project" value="InterPro"/>
</dbReference>
<dbReference type="InterPro" id="IPR002525">
    <property type="entry name" value="Transp_IS110-like_N"/>
</dbReference>
<gene>
    <name evidence="4" type="ORF">C6Y53_20845</name>
</gene>
<keyword evidence="5" id="KW-1185">Reference proteome</keyword>
<dbReference type="EMBL" id="CP043622">
    <property type="protein sequence ID" value="QEP30649.1"/>
    <property type="molecule type" value="Genomic_DNA"/>
</dbReference>
<protein>
    <submittedName>
        <fullName evidence="4">IS110 family transposase</fullName>
    </submittedName>
</protein>
<feature type="domain" description="Transposase IS116/IS110/IS902 C-terminal" evidence="3">
    <location>
        <begin position="211"/>
        <end position="288"/>
    </location>
</feature>
<proteinExistence type="predicted"/>
<dbReference type="NCBIfam" id="NF033542">
    <property type="entry name" value="transpos_IS110"/>
    <property type="match status" value="1"/>
</dbReference>
<dbReference type="Proteomes" id="UP000237655">
    <property type="component" value="Plasmid p4"/>
</dbReference>
<dbReference type="KEGG" id="thas:C6Y53_20845"/>
<dbReference type="InterPro" id="IPR003346">
    <property type="entry name" value="Transposase_20"/>
</dbReference>
<dbReference type="PANTHER" id="PTHR33055">
    <property type="entry name" value="TRANSPOSASE FOR INSERTION SEQUENCE ELEMENT IS1111A"/>
    <property type="match status" value="1"/>
</dbReference>
<evidence type="ECO:0000313" key="5">
    <source>
        <dbReference type="Proteomes" id="UP000237655"/>
    </source>
</evidence>
<dbReference type="PANTHER" id="PTHR33055:SF3">
    <property type="entry name" value="PUTATIVE TRANSPOSASE FOR IS117-RELATED"/>
    <property type="match status" value="1"/>
</dbReference>
<accession>A0A5C2HA30</accession>
<feature type="domain" description="Transposase IS110-like N-terminal" evidence="2">
    <location>
        <begin position="7"/>
        <end position="147"/>
    </location>
</feature>
<dbReference type="Pfam" id="PF01548">
    <property type="entry name" value="DEDD_Tnp_IS110"/>
    <property type="match status" value="1"/>
</dbReference>
<sequence length="344" mass="37781">MSEITTVGLDLAKNVFQVHGADAVGQAVLRRKLRRAQVLEFFAKLPPCLVAMEACAGAHFWGRELTRLGHDVRLIPPIYVKPFVKRQKNDAADAEAICEAIQRPSMRTVPIKSEETQAAASVFRVRELLIRQRTQSINALRGHLGEYGHVVPQGATNARRLVALVEDEDMELPVAARASLLALTTMLAQLEQQIAALDAEIARRARENPVARRLMTIPGIGPLIATAFATLAPPPELFAKGRDFAAWLGLTPRQHSTGGKQRLGSTTKMGERSLRRLLIIGANSVIIKRHCHASARPGTWLAGMLERKPAMLVRVALANKMARIVWALMKNEEAYRAPAVAAYV</sequence>
<evidence type="ECO:0000313" key="4">
    <source>
        <dbReference type="EMBL" id="QEP30649.1"/>
    </source>
</evidence>
<organism evidence="4 5">
    <name type="scientific">Pukyongiella litopenaei</name>
    <dbReference type="NCBI Taxonomy" id="2605946"/>
    <lineage>
        <taxon>Bacteria</taxon>
        <taxon>Pseudomonadati</taxon>
        <taxon>Pseudomonadota</taxon>
        <taxon>Alphaproteobacteria</taxon>
        <taxon>Rhodobacterales</taxon>
        <taxon>Paracoccaceae</taxon>
        <taxon>Pukyongiella</taxon>
    </lineage>
</organism>
<dbReference type="AlphaFoldDB" id="A0A5C2HA30"/>
<reference evidence="4 5" key="1">
    <citation type="submission" date="2019-09" db="EMBL/GenBank/DDBJ databases">
        <title>Novel bacterium SH-1.</title>
        <authorList>
            <person name="Kim Y.-S."/>
            <person name="Kim K.-H."/>
        </authorList>
    </citation>
    <scope>NUCLEOTIDE SEQUENCE [LARGE SCALE GENOMIC DNA]</scope>
    <source>
        <strain evidence="4 5">SH-1</strain>
        <plasmid evidence="4 5">p4</plasmid>
    </source>
</reference>
<dbReference type="GO" id="GO:0003677">
    <property type="term" value="F:DNA binding"/>
    <property type="evidence" value="ECO:0007669"/>
    <property type="project" value="InterPro"/>
</dbReference>
<geneLocation type="plasmid" evidence="4 5">
    <name>p4</name>
</geneLocation>
<dbReference type="InterPro" id="IPR047650">
    <property type="entry name" value="Transpos_IS110"/>
</dbReference>
<evidence type="ECO:0000256" key="1">
    <source>
        <dbReference type="SAM" id="Coils"/>
    </source>
</evidence>
<keyword evidence="4" id="KW-0614">Plasmid</keyword>
<evidence type="ECO:0000259" key="2">
    <source>
        <dbReference type="Pfam" id="PF01548"/>
    </source>
</evidence>
<feature type="coiled-coil region" evidence="1">
    <location>
        <begin position="180"/>
        <end position="207"/>
    </location>
</feature>
<name>A0A5C2HA30_9RHOB</name>
<dbReference type="Pfam" id="PF02371">
    <property type="entry name" value="Transposase_20"/>
    <property type="match status" value="1"/>
</dbReference>
<evidence type="ECO:0000259" key="3">
    <source>
        <dbReference type="Pfam" id="PF02371"/>
    </source>
</evidence>
<dbReference type="GO" id="GO:0006313">
    <property type="term" value="P:DNA transposition"/>
    <property type="evidence" value="ECO:0007669"/>
    <property type="project" value="InterPro"/>
</dbReference>